<accession>A0ABR8J8V0</accession>
<proteinExistence type="predicted"/>
<dbReference type="RefSeq" id="WP_190908087.1">
    <property type="nucleotide sequence ID" value="NZ_JACJTQ010000034.1"/>
</dbReference>
<sequence>MDGIEFIECNIVAGVAEITPELAETILNNNNDGNRPLKKDHIKMLTDSIKRGEWMLNGESIAFSETGRLLDGQHRLTACVNSGKSFKTIVIKGIEDDSAFGTIDIGKPRSVTDLMSLKGLPKAPLFAAIAKQHKAWIETEEENRHKFTLATRKYTERNIALHGEKHVSVILPAFEAAQKLGRKSAAIGFAALLILDTAMDDGEEFFGELESIWKKECSPEPQSPTFVLHKLICEEEHIFRPAKMTFLAALTIKAFNAHLKKEQIKKLLWQPTEGFPSVEG</sequence>
<name>A0ABR8J8V0_9NOST</name>
<reference evidence="1 2" key="1">
    <citation type="journal article" date="2020" name="ISME J.">
        <title>Comparative genomics reveals insights into cyanobacterial evolution and habitat adaptation.</title>
        <authorList>
            <person name="Chen M.Y."/>
            <person name="Teng W.K."/>
            <person name="Zhao L."/>
            <person name="Hu C.X."/>
            <person name="Zhou Y.K."/>
            <person name="Han B.P."/>
            <person name="Song L.R."/>
            <person name="Shu W.S."/>
        </authorList>
    </citation>
    <scope>NUCLEOTIDE SEQUENCE [LARGE SCALE GENOMIC DNA]</scope>
    <source>
        <strain evidence="1 2">FACHB-362</strain>
    </source>
</reference>
<dbReference type="EMBL" id="JACJTQ010000034">
    <property type="protein sequence ID" value="MBD2693874.1"/>
    <property type="molecule type" value="Genomic_DNA"/>
</dbReference>
<dbReference type="Proteomes" id="UP000660381">
    <property type="component" value="Unassembled WGS sequence"/>
</dbReference>
<evidence type="ECO:0008006" key="3">
    <source>
        <dbReference type="Google" id="ProtNLM"/>
    </source>
</evidence>
<protein>
    <recommendedName>
        <fullName evidence="3">ParB/Sulfiredoxin domain-containing protein</fullName>
    </recommendedName>
</protein>
<organism evidence="1 2">
    <name type="scientific">Anabaena catenula FACHB-362</name>
    <dbReference type="NCBI Taxonomy" id="2692877"/>
    <lineage>
        <taxon>Bacteria</taxon>
        <taxon>Bacillati</taxon>
        <taxon>Cyanobacteriota</taxon>
        <taxon>Cyanophyceae</taxon>
        <taxon>Nostocales</taxon>
        <taxon>Nostocaceae</taxon>
        <taxon>Anabaena</taxon>
    </lineage>
</organism>
<gene>
    <name evidence="1" type="ORF">H6G68_19295</name>
</gene>
<keyword evidence="2" id="KW-1185">Reference proteome</keyword>
<comment type="caution">
    <text evidence="1">The sequence shown here is derived from an EMBL/GenBank/DDBJ whole genome shotgun (WGS) entry which is preliminary data.</text>
</comment>
<evidence type="ECO:0000313" key="1">
    <source>
        <dbReference type="EMBL" id="MBD2693874.1"/>
    </source>
</evidence>
<evidence type="ECO:0000313" key="2">
    <source>
        <dbReference type="Proteomes" id="UP000660381"/>
    </source>
</evidence>